<dbReference type="KEGG" id="rgi:RGI145_12335"/>
<protein>
    <submittedName>
        <fullName evidence="1">Uncharacterized protein</fullName>
    </submittedName>
</protein>
<evidence type="ECO:0000313" key="2">
    <source>
        <dbReference type="Proteomes" id="UP000185494"/>
    </source>
</evidence>
<organism evidence="1 2">
    <name type="scientific">Roseomonas gilardii</name>
    <dbReference type="NCBI Taxonomy" id="257708"/>
    <lineage>
        <taxon>Bacteria</taxon>
        <taxon>Pseudomonadati</taxon>
        <taxon>Pseudomonadota</taxon>
        <taxon>Alphaproteobacteria</taxon>
        <taxon>Acetobacterales</taxon>
        <taxon>Roseomonadaceae</taxon>
        <taxon>Roseomonas</taxon>
    </lineage>
</organism>
<evidence type="ECO:0000313" key="1">
    <source>
        <dbReference type="EMBL" id="APT57782.1"/>
    </source>
</evidence>
<accession>A0A1L7AG97</accession>
<name>A0A1L7AG97_9PROT</name>
<dbReference type="Proteomes" id="UP000185494">
    <property type="component" value="Chromosome 1"/>
</dbReference>
<sequence length="435" mass="47315">MYAETLPDDASQPFVVRSAPGLVATYTIGPGPIRAMNADLPGRVYIVSGNELWRMPPDQDEAPSFMGFVGATGMATIAVGPVNGCVCTGPDAYAFNHAGTEFRQISGDDWQGASSVTYLDGYFVFTSIEATSQFFVSALFDAEAVDPLDFAYSDGVPNVVRRGITHNRQLWLAGEGALEVWYNSGDSDFPFRPVSGGVLTPGTVSPRSVATIDNSVWWLGKDGVVYRSQGYQAVRVSTFAIERIIKPYQLSNDNITVAFKHEGHTFVAITLDIATLTPRTIVYDCATQLWHERASSSDGTNRWRVSAAGERDRFLLGDSETAHLHVLDSEAPSDNGIPLYREATLPTLTAHGPRCFMPRLEVEAELATLHTPGSLLMDYSDDGGQTFGPLRTATTSQKRATFNRLGSYRQRVIRLRATGLLTLYGATAEIETGDS</sequence>
<reference evidence="1 2" key="1">
    <citation type="submission" date="2016-05" db="EMBL/GenBank/DDBJ databases">
        <title>Complete Genome and Methylome Analysis of Psychrotrophic Bacterial Isolates from Antarctic Lake Untersee.</title>
        <authorList>
            <person name="Fomenkov A."/>
            <person name="Akimov V.N."/>
            <person name="Vasilyeva L.V."/>
            <person name="Andersen D."/>
            <person name="Vincze T."/>
            <person name="Roberts R.J."/>
        </authorList>
    </citation>
    <scope>NUCLEOTIDE SEQUENCE [LARGE SCALE GENOMIC DNA]</scope>
    <source>
        <strain evidence="1 2">U14-5</strain>
    </source>
</reference>
<dbReference type="STRING" id="257708.RGI145_12335"/>
<dbReference type="AlphaFoldDB" id="A0A1L7AG97"/>
<dbReference type="EMBL" id="CP015583">
    <property type="protein sequence ID" value="APT57782.1"/>
    <property type="molecule type" value="Genomic_DNA"/>
</dbReference>
<gene>
    <name evidence="1" type="ORF">RGI145_12335</name>
</gene>
<proteinExistence type="predicted"/>